<dbReference type="SUPFAM" id="SSF82784">
    <property type="entry name" value="OsmC-like"/>
    <property type="match status" value="1"/>
</dbReference>
<dbReference type="SUPFAM" id="SSF53474">
    <property type="entry name" value="alpha/beta-Hydrolases"/>
    <property type="match status" value="1"/>
</dbReference>
<evidence type="ECO:0000259" key="1">
    <source>
        <dbReference type="Pfam" id="PF12146"/>
    </source>
</evidence>
<evidence type="ECO:0000313" key="3">
    <source>
        <dbReference type="Proteomes" id="UP000198858"/>
    </source>
</evidence>
<dbReference type="Gene3D" id="3.40.50.1820">
    <property type="entry name" value="alpha/beta hydrolase"/>
    <property type="match status" value="1"/>
</dbReference>
<name>A0A1H1KT23_9FLAO</name>
<dbReference type="InterPro" id="IPR015946">
    <property type="entry name" value="KH_dom-like_a/b"/>
</dbReference>
<proteinExistence type="predicted"/>
<dbReference type="STRING" id="1250231.SAMN04488552_0121"/>
<dbReference type="ESTHER" id="9flao-a0a1h1kt23">
    <property type="family name" value="Est-OsmC"/>
</dbReference>
<sequence length="404" mass="44681">MQKIDVSFKNSDSKTLKGVIELPFNKNPENFVLFAHCFTCNKNFHAPSNISKSLASQGYGVLRFDFTGLGDSEGEFEDTSFSGNVDDLVAAAKFLEKEYNAPALIVGHSLGGAAALFASAKIESVKAIVTINAPSNLTHVQKHFESSLNEIENEGSANIKIGGRSFKIKKHFVDDLEKNKDARAMNKIRKPLLIMHSPQDEIVSIDHAEELYKAAWHPKSFFSLDGADHMLSNKPDSQYAGTVIAAWASNYIKETEVPELETDHEVMANLGHEGYTTQMVAGRHHFIADEPVKAGGSDLGPNPYELVSSGLAACTSMTIQMYARRKKWNVDNVETHVNYSKKHADDCADCENDMAKIDSFDREISLKGDLDDKQVKRLMEIADKCPVHKTLSAKAQIKTKLRNS</sequence>
<dbReference type="Proteomes" id="UP000198858">
    <property type="component" value="Chromosome I"/>
</dbReference>
<dbReference type="InterPro" id="IPR036102">
    <property type="entry name" value="OsmC/Ohrsf"/>
</dbReference>
<dbReference type="AlphaFoldDB" id="A0A1H1KT23"/>
<dbReference type="PANTHER" id="PTHR39624:SF2">
    <property type="entry name" value="OSMC-LIKE PROTEIN"/>
    <property type="match status" value="1"/>
</dbReference>
<evidence type="ECO:0000313" key="2">
    <source>
        <dbReference type="EMBL" id="SDR65406.1"/>
    </source>
</evidence>
<feature type="domain" description="Serine aminopeptidase S33" evidence="1">
    <location>
        <begin position="48"/>
        <end position="134"/>
    </location>
</feature>
<protein>
    <submittedName>
        <fullName evidence="2">Putative redox protein</fullName>
    </submittedName>
</protein>
<keyword evidence="3" id="KW-1185">Reference proteome</keyword>
<dbReference type="InterPro" id="IPR003718">
    <property type="entry name" value="OsmC/Ohr_fam"/>
</dbReference>
<reference evidence="2 3" key="1">
    <citation type="submission" date="2016-10" db="EMBL/GenBank/DDBJ databases">
        <authorList>
            <person name="Varghese N."/>
            <person name="Submissions S."/>
        </authorList>
    </citation>
    <scope>NUCLEOTIDE SEQUENCE [LARGE SCALE GENOMIC DNA]</scope>
    <source>
        <strain evidence="2 3">Mar_2010_102</strain>
    </source>
</reference>
<dbReference type="InterPro" id="IPR029058">
    <property type="entry name" value="AB_hydrolase_fold"/>
</dbReference>
<dbReference type="RefSeq" id="WP_089660863.1">
    <property type="nucleotide sequence ID" value="NZ_LT629745.1"/>
</dbReference>
<dbReference type="EMBL" id="LT629745">
    <property type="protein sequence ID" value="SDR65406.1"/>
    <property type="molecule type" value="Genomic_DNA"/>
</dbReference>
<dbReference type="InterPro" id="IPR022742">
    <property type="entry name" value="Hydrolase_4"/>
</dbReference>
<accession>A0A1H1KT23</accession>
<dbReference type="Gene3D" id="3.30.300.20">
    <property type="match status" value="1"/>
</dbReference>
<organism evidence="2 3">
    <name type="scientific">Christiangramia echinicola</name>
    <dbReference type="NCBI Taxonomy" id="279359"/>
    <lineage>
        <taxon>Bacteria</taxon>
        <taxon>Pseudomonadati</taxon>
        <taxon>Bacteroidota</taxon>
        <taxon>Flavobacteriia</taxon>
        <taxon>Flavobacteriales</taxon>
        <taxon>Flavobacteriaceae</taxon>
        <taxon>Christiangramia</taxon>
    </lineage>
</organism>
<dbReference type="Pfam" id="PF02566">
    <property type="entry name" value="OsmC"/>
    <property type="match status" value="1"/>
</dbReference>
<dbReference type="Pfam" id="PF12146">
    <property type="entry name" value="Hydrolase_4"/>
    <property type="match status" value="1"/>
</dbReference>
<gene>
    <name evidence="2" type="ORF">SAMN04488552_0121</name>
</gene>
<dbReference type="PANTHER" id="PTHR39624">
    <property type="entry name" value="PROTEIN INVOLVED IN RIMO-MEDIATED BETA-METHYLTHIOLATION OF RIBOSOMAL PROTEIN S12 YCAO"/>
    <property type="match status" value="1"/>
</dbReference>